<feature type="signal peptide" evidence="1">
    <location>
        <begin position="1"/>
        <end position="18"/>
    </location>
</feature>
<feature type="domain" description="Galaxin-like repeats" evidence="2">
    <location>
        <begin position="55"/>
        <end position="191"/>
    </location>
</feature>
<evidence type="ECO:0000259" key="2">
    <source>
        <dbReference type="Pfam" id="PF24748"/>
    </source>
</evidence>
<evidence type="ECO:0000256" key="1">
    <source>
        <dbReference type="SAM" id="SignalP"/>
    </source>
</evidence>
<keyword evidence="4" id="KW-1185">Reference proteome</keyword>
<organism evidence="3 4">
    <name type="scientific">Caenorhabditis auriculariae</name>
    <dbReference type="NCBI Taxonomy" id="2777116"/>
    <lineage>
        <taxon>Eukaryota</taxon>
        <taxon>Metazoa</taxon>
        <taxon>Ecdysozoa</taxon>
        <taxon>Nematoda</taxon>
        <taxon>Chromadorea</taxon>
        <taxon>Rhabditida</taxon>
        <taxon>Rhabditina</taxon>
        <taxon>Rhabditomorpha</taxon>
        <taxon>Rhabditoidea</taxon>
        <taxon>Rhabditidae</taxon>
        <taxon>Peloderinae</taxon>
        <taxon>Caenorhabditis</taxon>
    </lineage>
</organism>
<dbReference type="PANTHER" id="PTHR34490:SF1">
    <property type="entry name" value="GALAXIN-LIKE"/>
    <property type="match status" value="1"/>
</dbReference>
<gene>
    <name evidence="3" type="ORF">CAUJ_LOCUS10663</name>
</gene>
<evidence type="ECO:0000313" key="3">
    <source>
        <dbReference type="EMBL" id="CAD6194744.1"/>
    </source>
</evidence>
<sequence>MFLSFVLLISFFDSLVLANRLEIRACCTNSTEKPTPTSIQNCVGFERAEDLFGIACCDTTPFNSFSNLCCSGVVRQRNKGGSYAELCCGREVLRYDQTCCEGVVHNMINGDCCGKSVYSKLDSTHRCCNQTLTRMSTANDVCCGATVYDGGHRQICCGEQVFERSQFDSCCTLNDDSQVPYKAETHFCCNGAVSRSSSTSCCYLRINNVLVTQQYDRTKLCCRYPYDRLYPIGADGYDERNLRKLASGEASLHANVAYENTRCDNLCTSDRSQTGATMAFEQLRTEDPHKNVVLISLRSEIRER</sequence>
<dbReference type="Pfam" id="PF24748">
    <property type="entry name" value="Galaxin_repeat"/>
    <property type="match status" value="1"/>
</dbReference>
<dbReference type="AlphaFoldDB" id="A0A8S1HGB1"/>
<accession>A0A8S1HGB1</accession>
<comment type="caution">
    <text evidence="3">The sequence shown here is derived from an EMBL/GenBank/DDBJ whole genome shotgun (WGS) entry which is preliminary data.</text>
</comment>
<dbReference type="PANTHER" id="PTHR34490">
    <property type="entry name" value="PROTEIN CBG12054-RELATED"/>
    <property type="match status" value="1"/>
</dbReference>
<evidence type="ECO:0000313" key="4">
    <source>
        <dbReference type="Proteomes" id="UP000835052"/>
    </source>
</evidence>
<proteinExistence type="predicted"/>
<dbReference type="InterPro" id="IPR055284">
    <property type="entry name" value="Galaxin-like"/>
</dbReference>
<keyword evidence="1" id="KW-0732">Signal</keyword>
<dbReference type="InterPro" id="IPR056601">
    <property type="entry name" value="Galaxin_dom"/>
</dbReference>
<dbReference type="Proteomes" id="UP000835052">
    <property type="component" value="Unassembled WGS sequence"/>
</dbReference>
<name>A0A8S1HGB1_9PELO</name>
<reference evidence="3" key="1">
    <citation type="submission" date="2020-10" db="EMBL/GenBank/DDBJ databases">
        <authorList>
            <person name="Kikuchi T."/>
        </authorList>
    </citation>
    <scope>NUCLEOTIDE SEQUENCE</scope>
    <source>
        <strain evidence="3">NKZ352</strain>
    </source>
</reference>
<feature type="chain" id="PRO_5035803168" description="Galaxin-like repeats domain-containing protein" evidence="1">
    <location>
        <begin position="19"/>
        <end position="304"/>
    </location>
</feature>
<dbReference type="OrthoDB" id="5989849at2759"/>
<dbReference type="EMBL" id="CAJGYM010000047">
    <property type="protein sequence ID" value="CAD6194744.1"/>
    <property type="molecule type" value="Genomic_DNA"/>
</dbReference>
<protein>
    <recommendedName>
        <fullName evidence="2">Galaxin-like repeats domain-containing protein</fullName>
    </recommendedName>
</protein>